<keyword evidence="2 3" id="KW-0732">Signal</keyword>
<dbReference type="Pfam" id="PF13458">
    <property type="entry name" value="Peripla_BP_6"/>
    <property type="match status" value="1"/>
</dbReference>
<keyword evidence="8" id="KW-1185">Reference proteome</keyword>
<dbReference type="PANTHER" id="PTHR30483">
    <property type="entry name" value="LEUCINE-SPECIFIC-BINDING PROTEIN"/>
    <property type="match status" value="1"/>
</dbReference>
<dbReference type="RefSeq" id="WP_092341760.1">
    <property type="nucleotide sequence ID" value="NZ_FNIB01000013.1"/>
</dbReference>
<dbReference type="AlphaFoldDB" id="A0A4R8V666"/>
<organism evidence="5 7">
    <name type="scientific">Cryobacterium flavum</name>
    <dbReference type="NCBI Taxonomy" id="1424659"/>
    <lineage>
        <taxon>Bacteria</taxon>
        <taxon>Bacillati</taxon>
        <taxon>Actinomycetota</taxon>
        <taxon>Actinomycetes</taxon>
        <taxon>Micrococcales</taxon>
        <taxon>Microbacteriaceae</taxon>
        <taxon>Cryobacterium</taxon>
    </lineage>
</organism>
<dbReference type="Gene3D" id="3.40.50.2300">
    <property type="match status" value="2"/>
</dbReference>
<evidence type="ECO:0000256" key="1">
    <source>
        <dbReference type="ARBA" id="ARBA00010062"/>
    </source>
</evidence>
<dbReference type="EMBL" id="FNIB01000013">
    <property type="protein sequence ID" value="SDO24122.1"/>
    <property type="molecule type" value="Genomic_DNA"/>
</dbReference>
<evidence type="ECO:0000313" key="6">
    <source>
        <dbReference type="EMBL" id="TFB77977.1"/>
    </source>
</evidence>
<gene>
    <name evidence="6" type="ORF">E3O21_06825</name>
    <name evidence="5" type="ORF">SAMN05216368_11329</name>
</gene>
<dbReference type="Proteomes" id="UP000298252">
    <property type="component" value="Unassembled WGS sequence"/>
</dbReference>
<evidence type="ECO:0000313" key="5">
    <source>
        <dbReference type="EMBL" id="SDO24122.1"/>
    </source>
</evidence>
<feature type="chain" id="PRO_5038895928" evidence="3">
    <location>
        <begin position="33"/>
        <end position="404"/>
    </location>
</feature>
<dbReference type="PANTHER" id="PTHR30483:SF6">
    <property type="entry name" value="PERIPLASMIC BINDING PROTEIN OF ABC TRANSPORTER FOR NATURAL AMINO ACIDS"/>
    <property type="match status" value="1"/>
</dbReference>
<evidence type="ECO:0000256" key="2">
    <source>
        <dbReference type="ARBA" id="ARBA00022729"/>
    </source>
</evidence>
<dbReference type="STRING" id="1424659.SAMN05216368_11329"/>
<feature type="signal peptide" evidence="3">
    <location>
        <begin position="1"/>
        <end position="32"/>
    </location>
</feature>
<evidence type="ECO:0000313" key="8">
    <source>
        <dbReference type="Proteomes" id="UP000298252"/>
    </source>
</evidence>
<proteinExistence type="inferred from homology"/>
<dbReference type="CDD" id="cd20014">
    <property type="entry name" value="PBP1_RPA0668_benzoate-like"/>
    <property type="match status" value="1"/>
</dbReference>
<dbReference type="InterPro" id="IPR028082">
    <property type="entry name" value="Peripla_BP_I"/>
</dbReference>
<evidence type="ECO:0000259" key="4">
    <source>
        <dbReference type="Pfam" id="PF13458"/>
    </source>
</evidence>
<accession>A0A4R8V666</accession>
<dbReference type="Proteomes" id="UP000199639">
    <property type="component" value="Unassembled WGS sequence"/>
</dbReference>
<protein>
    <submittedName>
        <fullName evidence="6">ABC transporter substrate-binding protein</fullName>
    </submittedName>
    <submittedName>
        <fullName evidence="5">Branched-chain amino acid transport system substrate-binding protein</fullName>
    </submittedName>
</protein>
<evidence type="ECO:0000313" key="7">
    <source>
        <dbReference type="Proteomes" id="UP000199639"/>
    </source>
</evidence>
<comment type="similarity">
    <text evidence="1">Belongs to the leucine-binding protein family.</text>
</comment>
<dbReference type="SUPFAM" id="SSF53822">
    <property type="entry name" value="Periplasmic binding protein-like I"/>
    <property type="match status" value="1"/>
</dbReference>
<sequence>MKIKTKMSRAVFASAAAATVLLTAACSGGALGGGATSDSEGPIKIGLLLPTSGVYAPISDDMIAGFELYLEQNDNKMGGREVVLIIEDTEATPETGLRKANKLLQEDEVDFGSGIVSSAVALQVAGAFEAAEVPLVVSNAVANAVTGDARSDFVFRTAQSSHQLSYPVGEWIHEELNGVPLFLTASDYAAGHELVDGVREGYIDAGGSIAGEAFPPFQKTQDYQPYISQIGSSGAEATYAFFAGGEAVNFVKQYDEFGYKNQIPLIGPGSLTTPDVLSAQGESAEGAYSVLPYAWTLDNEINAAFVTDYRQKTDRAPSYFSLFSYDAAQLIAQAVQELAGDTSDGAALAAAMEGTEIDSPRGRLLIDKETHGTVQTMYLARIENLDGELAPVIVGDLGEFGEQP</sequence>
<evidence type="ECO:0000256" key="3">
    <source>
        <dbReference type="SAM" id="SignalP"/>
    </source>
</evidence>
<dbReference type="EMBL" id="SOFD01000022">
    <property type="protein sequence ID" value="TFB77977.1"/>
    <property type="molecule type" value="Genomic_DNA"/>
</dbReference>
<dbReference type="InterPro" id="IPR051010">
    <property type="entry name" value="BCAA_transport"/>
</dbReference>
<name>A0A4R8V666_9MICO</name>
<dbReference type="PROSITE" id="PS51257">
    <property type="entry name" value="PROKAR_LIPOPROTEIN"/>
    <property type="match status" value="1"/>
</dbReference>
<reference evidence="6 8" key="2">
    <citation type="submission" date="2019-03" db="EMBL/GenBank/DDBJ databases">
        <title>Genomics of glacier-inhabiting Cryobacterium strains.</title>
        <authorList>
            <person name="Liu Q."/>
            <person name="Xin Y.-H."/>
        </authorList>
    </citation>
    <scope>NUCLEOTIDE SEQUENCE [LARGE SCALE GENOMIC DNA]</scope>
    <source>
        <strain evidence="6 8">Hh8</strain>
    </source>
</reference>
<reference evidence="5 7" key="1">
    <citation type="submission" date="2016-10" db="EMBL/GenBank/DDBJ databases">
        <authorList>
            <person name="Varghese N."/>
            <person name="Submissions S."/>
        </authorList>
    </citation>
    <scope>NUCLEOTIDE SEQUENCE [LARGE SCALE GENOMIC DNA]</scope>
    <source>
        <strain evidence="5 7">CGMCC 1.11215</strain>
    </source>
</reference>
<dbReference type="InterPro" id="IPR028081">
    <property type="entry name" value="Leu-bd"/>
</dbReference>
<feature type="domain" description="Leucine-binding protein" evidence="4">
    <location>
        <begin position="42"/>
        <end position="383"/>
    </location>
</feature>